<evidence type="ECO:0000313" key="2">
    <source>
        <dbReference type="EMBL" id="KIP59670.1"/>
    </source>
</evidence>
<name>A0A0D0IQX3_9BACT</name>
<sequence length="571" mass="64905">MRPVLFFSLAAALAATTTATAQENNDDKFVVSGSIQSDVIIPQEDTEIGAKKYNEWALTNTYADIAARSNHLDAGLRFEFTKHPLPGYADTDKSFKGWGVPNFYIKTHFDKFDLTLGTFYEQFGSGFILRTYEERSLGIDNSLLGGKLVLRPAKGVQIKALSGKQRHYWKWNDAWVTGGDLELSLDQWFRGFQENNTYLTLGASWVNKYESADEDNVMVPGASYKLKFPSTVNAFDVRANLQTGDFSFLAEYAWKTQDPSFENKYVYRTGRVGMLSASYSRKGFSMLAQAKRSDNMGFRSARSVTGLSSNINNLPAFTMEQTYTLAALYPYATRSDGEWAFQGEIGYKFKGRYAPSFKLNYSHVFDIDKNFSKGPHYDGYGYGSNGYGSAFWKIGKSFYRDFNIQYEQKYSRDFKLNFMYMNQYYNNDVLTAIEREDGAHVGDVLNHIFIADAKWKMTRKMTLRGEAQYMKSSDGKDYQIFKWNSNGAQGDWISGLLELSVLPNWMFTVSDLYNAGETKHHYYMGSVTFNYGAHRLQVGYGRTRAGFNCTGGVCRYVPASKGVTLSYNYNF</sequence>
<dbReference type="EMBL" id="JXQK01000091">
    <property type="protein sequence ID" value="KIP59670.1"/>
    <property type="molecule type" value="Genomic_DNA"/>
</dbReference>
<evidence type="ECO:0000256" key="1">
    <source>
        <dbReference type="SAM" id="SignalP"/>
    </source>
</evidence>
<evidence type="ECO:0000313" key="3">
    <source>
        <dbReference type="Proteomes" id="UP000032046"/>
    </source>
</evidence>
<feature type="signal peptide" evidence="1">
    <location>
        <begin position="1"/>
        <end position="21"/>
    </location>
</feature>
<feature type="chain" id="PRO_5002212473" evidence="1">
    <location>
        <begin position="22"/>
        <end position="571"/>
    </location>
</feature>
<protein>
    <submittedName>
        <fullName evidence="2">Uncharacterized protein</fullName>
    </submittedName>
</protein>
<keyword evidence="3" id="KW-1185">Reference proteome</keyword>
<organism evidence="2 3">
    <name type="scientific">Prevotella pectinovora</name>
    <dbReference type="NCBI Taxonomy" id="1602169"/>
    <lineage>
        <taxon>Bacteria</taxon>
        <taxon>Pseudomonadati</taxon>
        <taxon>Bacteroidota</taxon>
        <taxon>Bacteroidia</taxon>
        <taxon>Bacteroidales</taxon>
        <taxon>Prevotellaceae</taxon>
        <taxon>Prevotella</taxon>
    </lineage>
</organism>
<gene>
    <name evidence="2" type="ORF">ST44_12980</name>
</gene>
<dbReference type="InterPro" id="IPR046070">
    <property type="entry name" value="DUF6029"/>
</dbReference>
<dbReference type="AlphaFoldDB" id="A0A0D0IQX3"/>
<proteinExistence type="predicted"/>
<dbReference type="Proteomes" id="UP000032046">
    <property type="component" value="Unassembled WGS sequence"/>
</dbReference>
<comment type="caution">
    <text evidence="2">The sequence shown here is derived from an EMBL/GenBank/DDBJ whole genome shotgun (WGS) entry which is preliminary data.</text>
</comment>
<keyword evidence="1" id="KW-0732">Signal</keyword>
<reference evidence="2 3" key="1">
    <citation type="submission" date="2015-01" db="EMBL/GenBank/DDBJ databases">
        <title>Comparative genomics of non-oral Prevotella species.</title>
        <authorList>
            <person name="Accetto T."/>
            <person name="Nograsek B."/>
            <person name="Avgustin G."/>
        </authorList>
    </citation>
    <scope>NUCLEOTIDE SEQUENCE [LARGE SCALE GENOMIC DNA]</scope>
    <source>
        <strain evidence="2 3">P5-119</strain>
    </source>
</reference>
<dbReference type="Pfam" id="PF19494">
    <property type="entry name" value="DUF6029"/>
    <property type="match status" value="1"/>
</dbReference>
<accession>A0A0D0IQX3</accession>
<dbReference type="STRING" id="1602171.ST44_12980"/>
<dbReference type="RefSeq" id="WP_042520292.1">
    <property type="nucleotide sequence ID" value="NZ_JXQK01000091.1"/>
</dbReference>